<dbReference type="PANTHER" id="PTHR24305">
    <property type="entry name" value="CYTOCHROME P450"/>
    <property type="match status" value="1"/>
</dbReference>
<dbReference type="InterPro" id="IPR001128">
    <property type="entry name" value="Cyt_P450"/>
</dbReference>
<evidence type="ECO:0000256" key="3">
    <source>
        <dbReference type="ARBA" id="ARBA00010617"/>
    </source>
</evidence>
<dbReference type="CDD" id="cd11061">
    <property type="entry name" value="CYP67-like"/>
    <property type="match status" value="1"/>
</dbReference>
<keyword evidence="5" id="KW-0560">Oxidoreductase</keyword>
<evidence type="ECO:0000256" key="5">
    <source>
        <dbReference type="ARBA" id="ARBA00023002"/>
    </source>
</evidence>
<evidence type="ECO:0000256" key="4">
    <source>
        <dbReference type="ARBA" id="ARBA00022723"/>
    </source>
</evidence>
<evidence type="ECO:0000256" key="7">
    <source>
        <dbReference type="ARBA" id="ARBA00023033"/>
    </source>
</evidence>
<feature type="transmembrane region" description="Helical" evidence="9">
    <location>
        <begin position="13"/>
        <end position="31"/>
    </location>
</feature>
<evidence type="ECO:0000313" key="11">
    <source>
        <dbReference type="Proteomes" id="UP000053257"/>
    </source>
</evidence>
<dbReference type="PRINTS" id="PR00463">
    <property type="entry name" value="EP450I"/>
</dbReference>
<organism evidence="10 11">
    <name type="scientific">Phlebiopsis gigantea (strain 11061_1 CR5-6)</name>
    <name type="common">White-rot fungus</name>
    <name type="synonym">Peniophora gigantea</name>
    <dbReference type="NCBI Taxonomy" id="745531"/>
    <lineage>
        <taxon>Eukaryota</taxon>
        <taxon>Fungi</taxon>
        <taxon>Dikarya</taxon>
        <taxon>Basidiomycota</taxon>
        <taxon>Agaricomycotina</taxon>
        <taxon>Agaricomycetes</taxon>
        <taxon>Polyporales</taxon>
        <taxon>Phanerochaetaceae</taxon>
        <taxon>Phlebiopsis</taxon>
    </lineage>
</organism>
<dbReference type="GO" id="GO:0005506">
    <property type="term" value="F:iron ion binding"/>
    <property type="evidence" value="ECO:0007669"/>
    <property type="project" value="InterPro"/>
</dbReference>
<dbReference type="GO" id="GO:0004497">
    <property type="term" value="F:monooxygenase activity"/>
    <property type="evidence" value="ECO:0007669"/>
    <property type="project" value="UniProtKB-KW"/>
</dbReference>
<keyword evidence="4 8" id="KW-0479">Metal-binding</keyword>
<evidence type="ECO:0000256" key="9">
    <source>
        <dbReference type="SAM" id="Phobius"/>
    </source>
</evidence>
<dbReference type="HOGENOM" id="CLU_001570_14_10_1"/>
<keyword evidence="9" id="KW-0472">Membrane</keyword>
<dbReference type="OrthoDB" id="6692864at2759"/>
<sequence length="534" mass="59909">IYLFYKLFEPLHLWAHIFFFLSVPAVLAAVLGRSLMGCLQIAVSYWAILCVIPIIYRLSPFHPLAHFPGPVLARASKLYFTYLVTRGNSYLVVIQLHQRYGEVVRIGPNELSFDKSSAIHPIYASKMTCKGPAYDTRVHFDGSVQLDGVRDPAVHSGRRKAWTKAMSPAALKGYEGIIVDKVTLLVEALSKRRGGCVDLSYWINLFGLDVMSAVVFGRELGALVEGQDTTRLIKMIEGGMKAGYILAQLPWVYVLLKCLPGSQKQLQEMQDRSHSFVNHRTSTGSMKRDLFYYLVKDGATTQHCYSKEELLGDGMLALVAGSDTTSSTLSHLFYFLLRHPECMTRLKSEVNSATQNGKNLFDFKRHTEMPYMNACINEAMRLFPAVSGLLQRRLQTAGGVQIDSHYVPNGTILSVHIYSLHRNAAEFSPIPDTFWPDRWLDQDTYILPNGDTAQKASIVLNRAAFIPFSTGPQNCAGKALPLLELRAVVCAIVASFDIGKDATYNLDSWEINIRDFFVTLRGPLFVRIDVRHRL</sequence>
<feature type="non-terminal residue" evidence="10">
    <location>
        <position position="1"/>
    </location>
</feature>
<dbReference type="Pfam" id="PF00067">
    <property type="entry name" value="p450"/>
    <property type="match status" value="1"/>
</dbReference>
<dbReference type="GO" id="GO:0016705">
    <property type="term" value="F:oxidoreductase activity, acting on paired donors, with incorporation or reduction of molecular oxygen"/>
    <property type="evidence" value="ECO:0007669"/>
    <property type="project" value="InterPro"/>
</dbReference>
<dbReference type="GO" id="GO:0020037">
    <property type="term" value="F:heme binding"/>
    <property type="evidence" value="ECO:0007669"/>
    <property type="project" value="InterPro"/>
</dbReference>
<keyword evidence="6 8" id="KW-0408">Iron</keyword>
<dbReference type="Gene3D" id="1.10.630.10">
    <property type="entry name" value="Cytochrome P450"/>
    <property type="match status" value="1"/>
</dbReference>
<dbReference type="Proteomes" id="UP000053257">
    <property type="component" value="Unassembled WGS sequence"/>
</dbReference>
<comment type="cofactor">
    <cofactor evidence="1 8">
        <name>heme</name>
        <dbReference type="ChEBI" id="CHEBI:30413"/>
    </cofactor>
</comment>
<keyword evidence="9" id="KW-1133">Transmembrane helix</keyword>
<comment type="similarity">
    <text evidence="3">Belongs to the cytochrome P450 family.</text>
</comment>
<dbReference type="AlphaFoldDB" id="A0A0C3NYW5"/>
<evidence type="ECO:0000256" key="8">
    <source>
        <dbReference type="PIRSR" id="PIRSR602401-1"/>
    </source>
</evidence>
<dbReference type="EMBL" id="KN840453">
    <property type="protein sequence ID" value="KIP10629.1"/>
    <property type="molecule type" value="Genomic_DNA"/>
</dbReference>
<dbReference type="STRING" id="745531.A0A0C3NYW5"/>
<dbReference type="PRINTS" id="PR00385">
    <property type="entry name" value="P450"/>
</dbReference>
<dbReference type="InterPro" id="IPR036396">
    <property type="entry name" value="Cyt_P450_sf"/>
</dbReference>
<protein>
    <recommendedName>
        <fullName evidence="12">Cytochrome P450</fullName>
    </recommendedName>
</protein>
<comment type="pathway">
    <text evidence="2">Secondary metabolite biosynthesis.</text>
</comment>
<evidence type="ECO:0008006" key="12">
    <source>
        <dbReference type="Google" id="ProtNLM"/>
    </source>
</evidence>
<evidence type="ECO:0000256" key="1">
    <source>
        <dbReference type="ARBA" id="ARBA00001971"/>
    </source>
</evidence>
<keyword evidence="9" id="KW-0812">Transmembrane</keyword>
<dbReference type="PANTHER" id="PTHR24305:SF187">
    <property type="entry name" value="P450, PUTATIVE (EUROFUNG)-RELATED"/>
    <property type="match status" value="1"/>
</dbReference>
<accession>A0A0C3NYW5</accession>
<feature type="transmembrane region" description="Helical" evidence="9">
    <location>
        <begin position="38"/>
        <end position="56"/>
    </location>
</feature>
<evidence type="ECO:0000313" key="10">
    <source>
        <dbReference type="EMBL" id="KIP10629.1"/>
    </source>
</evidence>
<dbReference type="SUPFAM" id="SSF48264">
    <property type="entry name" value="Cytochrome P450"/>
    <property type="match status" value="1"/>
</dbReference>
<gene>
    <name evidence="10" type="ORF">PHLGIDRAFT_495533</name>
</gene>
<name>A0A0C3NYW5_PHLG1</name>
<evidence type="ECO:0000256" key="6">
    <source>
        <dbReference type="ARBA" id="ARBA00023004"/>
    </source>
</evidence>
<dbReference type="InterPro" id="IPR050121">
    <property type="entry name" value="Cytochrome_P450_monoxygenase"/>
</dbReference>
<keyword evidence="7" id="KW-0503">Monooxygenase</keyword>
<keyword evidence="8" id="KW-0349">Heme</keyword>
<evidence type="ECO:0000256" key="2">
    <source>
        <dbReference type="ARBA" id="ARBA00005179"/>
    </source>
</evidence>
<keyword evidence="11" id="KW-1185">Reference proteome</keyword>
<dbReference type="InterPro" id="IPR002401">
    <property type="entry name" value="Cyt_P450_E_grp-I"/>
</dbReference>
<feature type="binding site" description="axial binding residue" evidence="8">
    <location>
        <position position="475"/>
    </location>
    <ligand>
        <name>heme</name>
        <dbReference type="ChEBI" id="CHEBI:30413"/>
    </ligand>
    <ligandPart>
        <name>Fe</name>
        <dbReference type="ChEBI" id="CHEBI:18248"/>
    </ligandPart>
</feature>
<proteinExistence type="inferred from homology"/>
<reference evidence="10 11" key="1">
    <citation type="journal article" date="2014" name="PLoS Genet.">
        <title>Analysis of the Phlebiopsis gigantea genome, transcriptome and secretome provides insight into its pioneer colonization strategies of wood.</title>
        <authorList>
            <person name="Hori C."/>
            <person name="Ishida T."/>
            <person name="Igarashi K."/>
            <person name="Samejima M."/>
            <person name="Suzuki H."/>
            <person name="Master E."/>
            <person name="Ferreira P."/>
            <person name="Ruiz-Duenas F.J."/>
            <person name="Held B."/>
            <person name="Canessa P."/>
            <person name="Larrondo L.F."/>
            <person name="Schmoll M."/>
            <person name="Druzhinina I.S."/>
            <person name="Kubicek C.P."/>
            <person name="Gaskell J.A."/>
            <person name="Kersten P."/>
            <person name="St John F."/>
            <person name="Glasner J."/>
            <person name="Sabat G."/>
            <person name="Splinter BonDurant S."/>
            <person name="Syed K."/>
            <person name="Yadav J."/>
            <person name="Mgbeahuruike A.C."/>
            <person name="Kovalchuk A."/>
            <person name="Asiegbu F.O."/>
            <person name="Lackner G."/>
            <person name="Hoffmeister D."/>
            <person name="Rencoret J."/>
            <person name="Gutierrez A."/>
            <person name="Sun H."/>
            <person name="Lindquist E."/>
            <person name="Barry K."/>
            <person name="Riley R."/>
            <person name="Grigoriev I.V."/>
            <person name="Henrissat B."/>
            <person name="Kues U."/>
            <person name="Berka R.M."/>
            <person name="Martinez A.T."/>
            <person name="Covert S.F."/>
            <person name="Blanchette R.A."/>
            <person name="Cullen D."/>
        </authorList>
    </citation>
    <scope>NUCLEOTIDE SEQUENCE [LARGE SCALE GENOMIC DNA]</scope>
    <source>
        <strain evidence="10 11">11061_1 CR5-6</strain>
    </source>
</reference>